<dbReference type="EMBL" id="JBHFQA010000003">
    <property type="protein sequence ID" value="KAL2101359.1"/>
    <property type="molecule type" value="Genomic_DNA"/>
</dbReference>
<dbReference type="InterPro" id="IPR013763">
    <property type="entry name" value="Cyclin-like_dom"/>
</dbReference>
<comment type="caution">
    <text evidence="6">The sequence shown here is derived from an EMBL/GenBank/DDBJ whole genome shotgun (WGS) entry which is preliminary data.</text>
</comment>
<proteinExistence type="inferred from homology"/>
<feature type="domain" description="Cyclin C-terminal" evidence="5">
    <location>
        <begin position="252"/>
        <end position="360"/>
    </location>
</feature>
<dbReference type="InterPro" id="IPR004367">
    <property type="entry name" value="Cyclin_C-dom"/>
</dbReference>
<keyword evidence="7" id="KW-1185">Reference proteome</keyword>
<accession>A0ABD1KQE3</accession>
<evidence type="ECO:0000256" key="1">
    <source>
        <dbReference type="ARBA" id="ARBA00023127"/>
    </source>
</evidence>
<dbReference type="Pfam" id="PF02984">
    <property type="entry name" value="Cyclin_C"/>
    <property type="match status" value="1"/>
</dbReference>
<dbReference type="SUPFAM" id="SSF47954">
    <property type="entry name" value="Cyclin-like"/>
    <property type="match status" value="2"/>
</dbReference>
<protein>
    <recommendedName>
        <fullName evidence="8">Cyclin Dx</fullName>
    </recommendedName>
</protein>
<dbReference type="Gene3D" id="1.10.472.10">
    <property type="entry name" value="Cyclin-like"/>
    <property type="match status" value="2"/>
</dbReference>
<dbReference type="PANTHER" id="PTHR10177">
    <property type="entry name" value="CYCLINS"/>
    <property type="match status" value="1"/>
</dbReference>
<name>A0ABD1KQE3_9TELE</name>
<organism evidence="6 7">
    <name type="scientific">Coilia grayii</name>
    <name type="common">Gray's grenadier anchovy</name>
    <dbReference type="NCBI Taxonomy" id="363190"/>
    <lineage>
        <taxon>Eukaryota</taxon>
        <taxon>Metazoa</taxon>
        <taxon>Chordata</taxon>
        <taxon>Craniata</taxon>
        <taxon>Vertebrata</taxon>
        <taxon>Euteleostomi</taxon>
        <taxon>Actinopterygii</taxon>
        <taxon>Neopterygii</taxon>
        <taxon>Teleostei</taxon>
        <taxon>Clupei</taxon>
        <taxon>Clupeiformes</taxon>
        <taxon>Clupeoidei</taxon>
        <taxon>Engraulidae</taxon>
        <taxon>Coilinae</taxon>
        <taxon>Coilia</taxon>
    </lineage>
</organism>
<evidence type="ECO:0000256" key="2">
    <source>
        <dbReference type="RuleBase" id="RU000383"/>
    </source>
</evidence>
<dbReference type="CDD" id="cd20516">
    <property type="entry name" value="CYCLIN_CCND_rpt2"/>
    <property type="match status" value="1"/>
</dbReference>
<dbReference type="InterPro" id="IPR006671">
    <property type="entry name" value="Cyclin_N"/>
</dbReference>
<gene>
    <name evidence="6" type="ORF">ACEWY4_003120</name>
</gene>
<dbReference type="SMART" id="SM01332">
    <property type="entry name" value="Cyclin_C"/>
    <property type="match status" value="1"/>
</dbReference>
<dbReference type="AlphaFoldDB" id="A0ABD1KQE3"/>
<feature type="region of interest" description="Disordered" evidence="3">
    <location>
        <begin position="366"/>
        <end position="392"/>
    </location>
</feature>
<evidence type="ECO:0000313" key="6">
    <source>
        <dbReference type="EMBL" id="KAL2101359.1"/>
    </source>
</evidence>
<comment type="similarity">
    <text evidence="2">Belongs to the cyclin family.</text>
</comment>
<dbReference type="Proteomes" id="UP001591681">
    <property type="component" value="Unassembled WGS sequence"/>
</dbReference>
<evidence type="ECO:0000256" key="3">
    <source>
        <dbReference type="SAM" id="MobiDB-lite"/>
    </source>
</evidence>
<feature type="domain" description="Cyclin-like" evidence="4">
    <location>
        <begin position="159"/>
        <end position="243"/>
    </location>
</feature>
<evidence type="ECO:0008006" key="8">
    <source>
        <dbReference type="Google" id="ProtNLM"/>
    </source>
</evidence>
<evidence type="ECO:0000259" key="4">
    <source>
        <dbReference type="SMART" id="SM00385"/>
    </source>
</evidence>
<dbReference type="Pfam" id="PF00134">
    <property type="entry name" value="Cyclin_N"/>
    <property type="match status" value="1"/>
</dbReference>
<dbReference type="InterPro" id="IPR039361">
    <property type="entry name" value="Cyclin"/>
</dbReference>
<evidence type="ECO:0000313" key="7">
    <source>
        <dbReference type="Proteomes" id="UP001591681"/>
    </source>
</evidence>
<sequence length="392" mass="42976">MLNRRRRLWCLTLICKRETVRLIDLAGSTVCCTYLSLPSPLVARPFNQEQQIATGSSLPLQLPTGPSLTASRSGCIDNEILHRAKGGAGEGSMSVSLWCAEEEQESGQTQAHLRAPWDPNASGQRVIQRLLQAEARYLPSALYTALIQRDPQRREELTKWALEVCCECGCDEAVFSLSVSLLDRFLSASLALPVSPFCLTAACVLLASKLTESDTVTADALCASAEYDFMPSHLREMERIILATLRWDVAAVTPQDFMPHFVSALSEQRDGAPDSGDFLNTLRRHSDTLVAMCVCDSRFLGSPPSLVAAAAVNSALRGLTAESPDQLSYMATTLAVLCQTDLAVLQYYSDVIEGALQERLRNRGRQGETLGKDEEVEDERAGTPTDLREIDF</sequence>
<dbReference type="InterPro" id="IPR036915">
    <property type="entry name" value="Cyclin-like_sf"/>
</dbReference>
<dbReference type="SMART" id="SM00385">
    <property type="entry name" value="CYCLIN"/>
    <property type="match status" value="1"/>
</dbReference>
<dbReference type="FunFam" id="1.10.472.10:FF:000096">
    <property type="entry name" value="G1/S-specific cyclin-D3 isoform X2"/>
    <property type="match status" value="1"/>
</dbReference>
<reference evidence="6 7" key="1">
    <citation type="submission" date="2024-09" db="EMBL/GenBank/DDBJ databases">
        <title>A chromosome-level genome assembly of Gray's grenadier anchovy, Coilia grayii.</title>
        <authorList>
            <person name="Fu Z."/>
        </authorList>
    </citation>
    <scope>NUCLEOTIDE SEQUENCE [LARGE SCALE GENOMIC DNA]</scope>
    <source>
        <strain evidence="6">G4</strain>
        <tissue evidence="6">Muscle</tissue>
    </source>
</reference>
<evidence type="ECO:0000259" key="5">
    <source>
        <dbReference type="SMART" id="SM01332"/>
    </source>
</evidence>
<keyword evidence="1 2" id="KW-0195">Cyclin</keyword>